<evidence type="ECO:0000259" key="5">
    <source>
        <dbReference type="Pfam" id="PF00561"/>
    </source>
</evidence>
<dbReference type="GO" id="GO:0008126">
    <property type="term" value="F:acetylesterase activity"/>
    <property type="evidence" value="ECO:0007669"/>
    <property type="project" value="TreeGrafter"/>
</dbReference>
<dbReference type="GO" id="GO:0051793">
    <property type="term" value="P:medium-chain fatty acid catabolic process"/>
    <property type="evidence" value="ECO:0007669"/>
    <property type="project" value="TreeGrafter"/>
</dbReference>
<feature type="active site" description="Charge relay system" evidence="4">
    <location>
        <position position="236"/>
    </location>
</feature>
<dbReference type="GO" id="GO:0047372">
    <property type="term" value="F:monoacylglycerol lipase activity"/>
    <property type="evidence" value="ECO:0007669"/>
    <property type="project" value="TreeGrafter"/>
</dbReference>
<dbReference type="PIRSF" id="PIRSF005211">
    <property type="entry name" value="Ab_hydro_YheT"/>
    <property type="match status" value="1"/>
</dbReference>
<evidence type="ECO:0000256" key="3">
    <source>
        <dbReference type="ARBA" id="ARBA00022801"/>
    </source>
</evidence>
<feature type="active site" description="Charge relay system" evidence="4">
    <location>
        <position position="395"/>
    </location>
</feature>
<keyword evidence="7" id="KW-1185">Reference proteome</keyword>
<accession>A0A9P8TSG4</accession>
<organism evidence="6 7">
    <name type="scientific">Wickerhamomyces pijperi</name>
    <name type="common">Yeast</name>
    <name type="synonym">Pichia pijperi</name>
    <dbReference type="NCBI Taxonomy" id="599730"/>
    <lineage>
        <taxon>Eukaryota</taxon>
        <taxon>Fungi</taxon>
        <taxon>Dikarya</taxon>
        <taxon>Ascomycota</taxon>
        <taxon>Saccharomycotina</taxon>
        <taxon>Saccharomycetes</taxon>
        <taxon>Phaffomycetales</taxon>
        <taxon>Wickerhamomycetaceae</taxon>
        <taxon>Wickerhamomyces</taxon>
    </lineage>
</organism>
<evidence type="ECO:0000256" key="1">
    <source>
        <dbReference type="ARBA" id="ARBA00010884"/>
    </source>
</evidence>
<comment type="caution">
    <text evidence="6">The sequence shown here is derived from an EMBL/GenBank/DDBJ whole genome shotgun (WGS) entry which is preliminary data.</text>
</comment>
<sequence length="445" mass="49699">MGFRGIVEQHHAPITVKLPIKSTSNFKDNEVDTANLIPLDELVRTEVPELTTGSTFYLNPFLFNGDLQTLYLNAADYSKTWSVQYGRRIVEYNHDGCLIKGGSSSADFVLPFESREEFKAKSDANPTPEGWPKQHPGIRFLTEEEISEQTSDDTKPLAIVCHGLGGGSHEPIIRCLTSSLFAKGFEVVVLNSRGCSRTKLSTPELFYGLQTDDLRQFVKELRASYPNRPFYGVGFSFGATILTNYLGEEGAQSDFVASATLSNPWDMVDSSYHLTSRFISRQIFVPAITDALTRLVKSNRAVLMQNEQFSEDKVHAKYHSPPEFDSTFTAPIYGFGTAFDYYRTASSVNRLLSVQTPMLIINSTDDPVVGVVSIPVAEAEVNPFLILAKTNIGGHLGYLQYDLKSSWSVDRIVDFFVKFEEIVDVSKKPETDYTPSVPILFPRRS</sequence>
<dbReference type="PROSITE" id="PS01133">
    <property type="entry name" value="UPF0017"/>
    <property type="match status" value="1"/>
</dbReference>
<dbReference type="InterPro" id="IPR012020">
    <property type="entry name" value="ABHD4"/>
</dbReference>
<evidence type="ECO:0000256" key="2">
    <source>
        <dbReference type="ARBA" id="ARBA00022487"/>
    </source>
</evidence>
<dbReference type="EMBL" id="JAEUBG010000056">
    <property type="protein sequence ID" value="KAH3688909.1"/>
    <property type="molecule type" value="Genomic_DNA"/>
</dbReference>
<dbReference type="SUPFAM" id="SSF53474">
    <property type="entry name" value="alpha/beta-Hydrolases"/>
    <property type="match status" value="1"/>
</dbReference>
<dbReference type="InterPro" id="IPR050960">
    <property type="entry name" value="AB_hydrolase_4_sf"/>
</dbReference>
<reference evidence="6" key="1">
    <citation type="journal article" date="2021" name="Open Biol.">
        <title>Shared evolutionary footprints suggest mitochondrial oxidative damage underlies multiple complex I losses in fungi.</title>
        <authorList>
            <person name="Schikora-Tamarit M.A."/>
            <person name="Marcet-Houben M."/>
            <person name="Nosek J."/>
            <person name="Gabaldon T."/>
        </authorList>
    </citation>
    <scope>NUCLEOTIDE SEQUENCE</scope>
    <source>
        <strain evidence="6">CBS2887</strain>
    </source>
</reference>
<dbReference type="GO" id="GO:0051792">
    <property type="term" value="P:medium-chain fatty acid biosynthetic process"/>
    <property type="evidence" value="ECO:0007669"/>
    <property type="project" value="TreeGrafter"/>
</dbReference>
<dbReference type="PANTHER" id="PTHR10794">
    <property type="entry name" value="ABHYDROLASE DOMAIN-CONTAINING PROTEIN"/>
    <property type="match status" value="1"/>
</dbReference>
<name>A0A9P8TSG4_WICPI</name>
<comment type="similarity">
    <text evidence="1">Belongs to the AB hydrolase superfamily. AB hydrolase 4 family.</text>
</comment>
<keyword evidence="2" id="KW-0719">Serine esterase</keyword>
<dbReference type="AlphaFoldDB" id="A0A9P8TSG4"/>
<evidence type="ECO:0000256" key="4">
    <source>
        <dbReference type="PIRSR" id="PIRSR005211-1"/>
    </source>
</evidence>
<dbReference type="Pfam" id="PF00561">
    <property type="entry name" value="Abhydrolase_1"/>
    <property type="match status" value="1"/>
</dbReference>
<gene>
    <name evidence="6" type="ORF">WICPIJ_000082</name>
</gene>
<dbReference type="Gene3D" id="3.40.50.1820">
    <property type="entry name" value="alpha/beta hydrolase"/>
    <property type="match status" value="1"/>
</dbReference>
<proteinExistence type="inferred from homology"/>
<dbReference type="Proteomes" id="UP000774326">
    <property type="component" value="Unassembled WGS sequence"/>
</dbReference>
<dbReference type="InterPro" id="IPR029058">
    <property type="entry name" value="AB_hydrolase_fold"/>
</dbReference>
<feature type="domain" description="AB hydrolase-1" evidence="5">
    <location>
        <begin position="159"/>
        <end position="370"/>
    </location>
</feature>
<protein>
    <recommendedName>
        <fullName evidence="5">AB hydrolase-1 domain-containing protein</fullName>
    </recommendedName>
</protein>
<dbReference type="InterPro" id="IPR000073">
    <property type="entry name" value="AB_hydrolase_1"/>
</dbReference>
<reference evidence="6" key="2">
    <citation type="submission" date="2021-01" db="EMBL/GenBank/DDBJ databases">
        <authorList>
            <person name="Schikora-Tamarit M.A."/>
        </authorList>
    </citation>
    <scope>NUCLEOTIDE SEQUENCE</scope>
    <source>
        <strain evidence="6">CBS2887</strain>
    </source>
</reference>
<keyword evidence="3" id="KW-0378">Hydrolase</keyword>
<dbReference type="InterPro" id="IPR000952">
    <property type="entry name" value="AB_hydrolase_4_CS"/>
</dbReference>
<dbReference type="OrthoDB" id="5954035at2759"/>
<dbReference type="PANTHER" id="PTHR10794:SF44">
    <property type="entry name" value="MEDIUM-CHAIN FATTY ACID ETHYL ESTER SYNTHASE_ESTERASE 1-RELATED"/>
    <property type="match status" value="1"/>
</dbReference>
<evidence type="ECO:0000313" key="6">
    <source>
        <dbReference type="EMBL" id="KAH3688909.1"/>
    </source>
</evidence>
<evidence type="ECO:0000313" key="7">
    <source>
        <dbReference type="Proteomes" id="UP000774326"/>
    </source>
</evidence>
<feature type="active site" description="Charge relay system" evidence="4">
    <location>
        <position position="366"/>
    </location>
</feature>